<feature type="transmembrane region" description="Helical" evidence="1">
    <location>
        <begin position="123"/>
        <end position="144"/>
    </location>
</feature>
<name>A0A0P8W9U5_9CLOT</name>
<feature type="transmembrane region" description="Helical" evidence="1">
    <location>
        <begin position="95"/>
        <end position="114"/>
    </location>
</feature>
<comment type="caution">
    <text evidence="2">The sequence shown here is derived from an EMBL/GenBank/DDBJ whole genome shotgun (WGS) entry which is preliminary data.</text>
</comment>
<accession>A0A0P8W9U5</accession>
<keyword evidence="1" id="KW-1133">Transmembrane helix</keyword>
<evidence type="ECO:0000256" key="1">
    <source>
        <dbReference type="SAM" id="Phobius"/>
    </source>
</evidence>
<feature type="transmembrane region" description="Helical" evidence="1">
    <location>
        <begin position="63"/>
        <end position="89"/>
    </location>
</feature>
<keyword evidence="3" id="KW-1185">Reference proteome</keyword>
<sequence>MIISPAGFGPDVQDQWRLTIARINEWLNAQLFKLNWWILLALFLINLFLWWKLANKNRMSELVLHSALVIIWVIVLDEVGLELSLWYYTADIIPLFPPLTAINISCLPLLYMLIYQYTKTWKIFLIASAVMSIVFCFVFEPIFVCSGVYKMLIWKSWYGLPIYFFIGVASRFMMRRISIIMQKAGVSD</sequence>
<dbReference type="NCBIfam" id="NF041644">
    <property type="entry name" value="CBO0543_fam"/>
    <property type="match status" value="1"/>
</dbReference>
<keyword evidence="1" id="KW-0472">Membrane</keyword>
<dbReference type="InterPro" id="IPR048147">
    <property type="entry name" value="CBO0543-like"/>
</dbReference>
<organism evidence="2 3">
    <name type="scientific">Oxobacter pfennigii</name>
    <dbReference type="NCBI Taxonomy" id="36849"/>
    <lineage>
        <taxon>Bacteria</taxon>
        <taxon>Bacillati</taxon>
        <taxon>Bacillota</taxon>
        <taxon>Clostridia</taxon>
        <taxon>Eubacteriales</taxon>
        <taxon>Clostridiaceae</taxon>
        <taxon>Oxobacter</taxon>
    </lineage>
</organism>
<evidence type="ECO:0000313" key="3">
    <source>
        <dbReference type="Proteomes" id="UP000050326"/>
    </source>
</evidence>
<feature type="transmembrane region" description="Helical" evidence="1">
    <location>
        <begin position="156"/>
        <end position="174"/>
    </location>
</feature>
<feature type="transmembrane region" description="Helical" evidence="1">
    <location>
        <begin position="34"/>
        <end position="51"/>
    </location>
</feature>
<dbReference type="Proteomes" id="UP000050326">
    <property type="component" value="Unassembled WGS sequence"/>
</dbReference>
<keyword evidence="1" id="KW-0812">Transmembrane</keyword>
<dbReference type="AlphaFoldDB" id="A0A0P8W9U5"/>
<proteinExistence type="predicted"/>
<protein>
    <submittedName>
        <fullName evidence="2">Uncharacterized protein</fullName>
    </submittedName>
</protein>
<dbReference type="EMBL" id="LKET01000030">
    <property type="protein sequence ID" value="KPU44479.1"/>
    <property type="molecule type" value="Genomic_DNA"/>
</dbReference>
<reference evidence="2 3" key="1">
    <citation type="submission" date="2015-09" db="EMBL/GenBank/DDBJ databases">
        <title>Genome sequence of Oxobacter pfennigii DSM 3222.</title>
        <authorList>
            <person name="Poehlein A."/>
            <person name="Bengelsdorf F.R."/>
            <person name="Schiel-Bengelsdorf B."/>
            <person name="Duerre P."/>
            <person name="Daniel R."/>
        </authorList>
    </citation>
    <scope>NUCLEOTIDE SEQUENCE [LARGE SCALE GENOMIC DNA]</scope>
    <source>
        <strain evidence="2 3">DSM 3222</strain>
    </source>
</reference>
<dbReference type="RefSeq" id="WP_242854381.1">
    <property type="nucleotide sequence ID" value="NZ_LKET01000030.1"/>
</dbReference>
<gene>
    <name evidence="2" type="ORF">OXPF_19730</name>
</gene>
<evidence type="ECO:0000313" key="2">
    <source>
        <dbReference type="EMBL" id="KPU44479.1"/>
    </source>
</evidence>